<comment type="caution">
    <text evidence="2">The sequence shown here is derived from an EMBL/GenBank/DDBJ whole genome shotgun (WGS) entry which is preliminary data.</text>
</comment>
<dbReference type="RefSeq" id="WP_168086687.1">
    <property type="nucleotide sequence ID" value="NZ_BHZH01000062.1"/>
</dbReference>
<name>A0ABX1C933_9ACTN</name>
<proteinExistence type="predicted"/>
<organism evidence="2 3">
    <name type="scientific">Streptomyces bohaiensis</name>
    <dbReference type="NCBI Taxonomy" id="1431344"/>
    <lineage>
        <taxon>Bacteria</taxon>
        <taxon>Bacillati</taxon>
        <taxon>Actinomycetota</taxon>
        <taxon>Actinomycetes</taxon>
        <taxon>Kitasatosporales</taxon>
        <taxon>Streptomycetaceae</taxon>
        <taxon>Streptomyces</taxon>
    </lineage>
</organism>
<keyword evidence="3" id="KW-1185">Reference proteome</keyword>
<dbReference type="NCBIfam" id="NF033493">
    <property type="entry name" value="MetS_like_NSS"/>
    <property type="match status" value="1"/>
</dbReference>
<reference evidence="2 3" key="1">
    <citation type="submission" date="2020-03" db="EMBL/GenBank/DDBJ databases">
        <title>Draft genome of Streptomyces sp. ventii, isolated from the Axial Seamount in the Pacific Ocean, and resequencing of the two type strains Streptomyces lonarensis strain NCL 716 and Streptomyces bohaiensis strain 11A07.</title>
        <authorList>
            <person name="Loughran R.M."/>
            <person name="Pfannmuller K.M."/>
            <person name="Wasson B.J."/>
            <person name="Deadmond M.C."/>
            <person name="Paddock B.E."/>
            <person name="Koyack M.J."/>
            <person name="Gallegos D.A."/>
            <person name="Mitchell E.A."/>
            <person name="Ushijima B."/>
            <person name="Saw J.H."/>
            <person name="Mcphail K.L."/>
            <person name="Videau P."/>
        </authorList>
    </citation>
    <scope>NUCLEOTIDE SEQUENCE [LARGE SCALE GENOMIC DNA]</scope>
    <source>
        <strain evidence="2 3">11A07</strain>
    </source>
</reference>
<keyword evidence="1" id="KW-1133">Transmembrane helix</keyword>
<dbReference type="EMBL" id="JAAVJC010000009">
    <property type="protein sequence ID" value="NJQ13857.1"/>
    <property type="molecule type" value="Genomic_DNA"/>
</dbReference>
<keyword evidence="1" id="KW-0472">Membrane</keyword>
<accession>A0ABX1C933</accession>
<evidence type="ECO:0000313" key="2">
    <source>
        <dbReference type="EMBL" id="NJQ13857.1"/>
    </source>
</evidence>
<evidence type="ECO:0000313" key="3">
    <source>
        <dbReference type="Proteomes" id="UP000727056"/>
    </source>
</evidence>
<dbReference type="Proteomes" id="UP000727056">
    <property type="component" value="Unassembled WGS sequence"/>
</dbReference>
<keyword evidence="1" id="KW-0812">Transmembrane</keyword>
<protein>
    <submittedName>
        <fullName evidence="2">Methionine/alanine import family NSS transporter small subunit</fullName>
    </submittedName>
</protein>
<dbReference type="InterPro" id="IPR031596">
    <property type="entry name" value="MaAIMP_sms"/>
</dbReference>
<gene>
    <name evidence="2" type="ORF">HCN52_02585</name>
</gene>
<dbReference type="Pfam" id="PF16951">
    <property type="entry name" value="MaAIMP_sms"/>
    <property type="match status" value="1"/>
</dbReference>
<sequence>MSTSAIIMMIISMTLLWGGMIAAMINVHRQPDMQRDSAEQPPQQD</sequence>
<evidence type="ECO:0000256" key="1">
    <source>
        <dbReference type="SAM" id="Phobius"/>
    </source>
</evidence>
<feature type="transmembrane region" description="Helical" evidence="1">
    <location>
        <begin position="6"/>
        <end position="27"/>
    </location>
</feature>